<dbReference type="PROSITE" id="PS51257">
    <property type="entry name" value="PROKAR_LIPOPROTEIN"/>
    <property type="match status" value="1"/>
</dbReference>
<gene>
    <name evidence="1" type="ORF">MNBD_GAMMA08-1792</name>
</gene>
<name>A0A3B0XXE4_9ZZZZ</name>
<evidence type="ECO:0008006" key="2">
    <source>
        <dbReference type="Google" id="ProtNLM"/>
    </source>
</evidence>
<organism evidence="1">
    <name type="scientific">hydrothermal vent metagenome</name>
    <dbReference type="NCBI Taxonomy" id="652676"/>
    <lineage>
        <taxon>unclassified sequences</taxon>
        <taxon>metagenomes</taxon>
        <taxon>ecological metagenomes</taxon>
    </lineage>
</organism>
<sequence>MKKLTLYLFIFVFNFFVIGCDFDEQRQRNIEFPVTLEIKNELQETIFVKSIYNSVNVEAGFLLNGSEVLSNQTFKLQVSQENFKAISSGEYFLEVSCEDNSSRTVSGKQLKTQVVHNVQEWKVIVLIEKKIICQN</sequence>
<protein>
    <recommendedName>
        <fullName evidence="2">Lipoprotein</fullName>
    </recommendedName>
</protein>
<dbReference type="EMBL" id="UOFH01000411">
    <property type="protein sequence ID" value="VAW67917.1"/>
    <property type="molecule type" value="Genomic_DNA"/>
</dbReference>
<reference evidence="1" key="1">
    <citation type="submission" date="2018-06" db="EMBL/GenBank/DDBJ databases">
        <authorList>
            <person name="Zhirakovskaya E."/>
        </authorList>
    </citation>
    <scope>NUCLEOTIDE SEQUENCE</scope>
</reference>
<dbReference type="AlphaFoldDB" id="A0A3B0XXE4"/>
<proteinExistence type="predicted"/>
<evidence type="ECO:0000313" key="1">
    <source>
        <dbReference type="EMBL" id="VAW67917.1"/>
    </source>
</evidence>
<accession>A0A3B0XXE4</accession>